<gene>
    <name evidence="4" type="ORF">OsI_02390</name>
</gene>
<dbReference type="OMA" id="SFAVVCP"/>
<dbReference type="PANTHER" id="PTHR13950">
    <property type="entry name" value="RABCONNECTIN-RELATED"/>
    <property type="match status" value="1"/>
</dbReference>
<dbReference type="HOGENOM" id="CLU_000878_0_0_1"/>
<proteinExistence type="predicted"/>
<accession>B8AA18</accession>
<feature type="compositionally biased region" description="Low complexity" evidence="2">
    <location>
        <begin position="1801"/>
        <end position="1810"/>
    </location>
</feature>
<feature type="repeat" description="WD" evidence="1">
    <location>
        <begin position="2116"/>
        <end position="2157"/>
    </location>
</feature>
<dbReference type="InterPro" id="IPR036322">
    <property type="entry name" value="WD40_repeat_dom_sf"/>
</dbReference>
<evidence type="ECO:0000259" key="3">
    <source>
        <dbReference type="Pfam" id="PF12234"/>
    </source>
</evidence>
<feature type="region of interest" description="Disordered" evidence="2">
    <location>
        <begin position="1700"/>
        <end position="1719"/>
    </location>
</feature>
<dbReference type="GO" id="GO:0043291">
    <property type="term" value="C:RAVE complex"/>
    <property type="evidence" value="ECO:0007669"/>
    <property type="project" value="TreeGrafter"/>
</dbReference>
<dbReference type="SUPFAM" id="SSF50978">
    <property type="entry name" value="WD40 repeat-like"/>
    <property type="match status" value="2"/>
</dbReference>
<dbReference type="Pfam" id="PF12234">
    <property type="entry name" value="Rav1p_C"/>
    <property type="match status" value="1"/>
</dbReference>
<dbReference type="SMART" id="SM00320">
    <property type="entry name" value="WD40"/>
    <property type="match status" value="9"/>
</dbReference>
<feature type="region of interest" description="Disordered" evidence="2">
    <location>
        <begin position="1801"/>
        <end position="1828"/>
    </location>
</feature>
<dbReference type="GO" id="GO:0007035">
    <property type="term" value="P:vacuolar acidification"/>
    <property type="evidence" value="ECO:0007669"/>
    <property type="project" value="TreeGrafter"/>
</dbReference>
<dbReference type="Pfam" id="PF00400">
    <property type="entry name" value="WD40"/>
    <property type="match status" value="2"/>
</dbReference>
<feature type="compositionally biased region" description="Polar residues" evidence="2">
    <location>
        <begin position="2090"/>
        <end position="2104"/>
    </location>
</feature>
<name>B8AA18_ORYSI</name>
<dbReference type="Gramene" id="BGIOSGA001433-TA">
    <property type="protein sequence ID" value="BGIOSGA001433-PA"/>
    <property type="gene ID" value="BGIOSGA001433"/>
</dbReference>
<feature type="domain" description="RAVE complex protein Rav1 C-terminal" evidence="3">
    <location>
        <begin position="734"/>
        <end position="1374"/>
    </location>
</feature>
<reference evidence="4 5" key="1">
    <citation type="journal article" date="2005" name="PLoS Biol.">
        <title>The genomes of Oryza sativa: a history of duplications.</title>
        <authorList>
            <person name="Yu J."/>
            <person name="Wang J."/>
            <person name="Lin W."/>
            <person name="Li S."/>
            <person name="Li H."/>
            <person name="Zhou J."/>
            <person name="Ni P."/>
            <person name="Dong W."/>
            <person name="Hu S."/>
            <person name="Zeng C."/>
            <person name="Zhang J."/>
            <person name="Zhang Y."/>
            <person name="Li R."/>
            <person name="Xu Z."/>
            <person name="Li S."/>
            <person name="Li X."/>
            <person name="Zheng H."/>
            <person name="Cong L."/>
            <person name="Lin L."/>
            <person name="Yin J."/>
            <person name="Geng J."/>
            <person name="Li G."/>
            <person name="Shi J."/>
            <person name="Liu J."/>
            <person name="Lv H."/>
            <person name="Li J."/>
            <person name="Wang J."/>
            <person name="Deng Y."/>
            <person name="Ran L."/>
            <person name="Shi X."/>
            <person name="Wang X."/>
            <person name="Wu Q."/>
            <person name="Li C."/>
            <person name="Ren X."/>
            <person name="Wang J."/>
            <person name="Wang X."/>
            <person name="Li D."/>
            <person name="Liu D."/>
            <person name="Zhang X."/>
            <person name="Ji Z."/>
            <person name="Zhao W."/>
            <person name="Sun Y."/>
            <person name="Zhang Z."/>
            <person name="Bao J."/>
            <person name="Han Y."/>
            <person name="Dong L."/>
            <person name="Ji J."/>
            <person name="Chen P."/>
            <person name="Wu S."/>
            <person name="Liu J."/>
            <person name="Xiao Y."/>
            <person name="Bu D."/>
            <person name="Tan J."/>
            <person name="Yang L."/>
            <person name="Ye C."/>
            <person name="Zhang J."/>
            <person name="Xu J."/>
            <person name="Zhou Y."/>
            <person name="Yu Y."/>
            <person name="Zhang B."/>
            <person name="Zhuang S."/>
            <person name="Wei H."/>
            <person name="Liu B."/>
            <person name="Lei M."/>
            <person name="Yu H."/>
            <person name="Li Y."/>
            <person name="Xu H."/>
            <person name="Wei S."/>
            <person name="He X."/>
            <person name="Fang L."/>
            <person name="Zhang Z."/>
            <person name="Zhang Y."/>
            <person name="Huang X."/>
            <person name="Su Z."/>
            <person name="Tong W."/>
            <person name="Li J."/>
            <person name="Tong Z."/>
            <person name="Li S."/>
            <person name="Ye J."/>
            <person name="Wang L."/>
            <person name="Fang L."/>
            <person name="Lei T."/>
            <person name="Chen C."/>
            <person name="Chen H."/>
            <person name="Xu Z."/>
            <person name="Li H."/>
            <person name="Huang H."/>
            <person name="Zhang F."/>
            <person name="Xu H."/>
            <person name="Li N."/>
            <person name="Zhao C."/>
            <person name="Li S."/>
            <person name="Dong L."/>
            <person name="Huang Y."/>
            <person name="Li L."/>
            <person name="Xi Y."/>
            <person name="Qi Q."/>
            <person name="Li W."/>
            <person name="Zhang B."/>
            <person name="Hu W."/>
            <person name="Zhang Y."/>
            <person name="Tian X."/>
            <person name="Jiao Y."/>
            <person name="Liang X."/>
            <person name="Jin J."/>
            <person name="Gao L."/>
            <person name="Zheng W."/>
            <person name="Hao B."/>
            <person name="Liu S."/>
            <person name="Wang W."/>
            <person name="Yuan L."/>
            <person name="Cao M."/>
            <person name="McDermott J."/>
            <person name="Samudrala R."/>
            <person name="Wang J."/>
            <person name="Wong G.K."/>
            <person name="Yang H."/>
        </authorList>
    </citation>
    <scope>NUCLEOTIDE SEQUENCE [LARGE SCALE GENOMIC DNA]</scope>
    <source>
        <strain evidence="5">cv. 93-11</strain>
    </source>
</reference>
<dbReference type="PROSITE" id="PS50294">
    <property type="entry name" value="WD_REPEATS_REGION"/>
    <property type="match status" value="1"/>
</dbReference>
<keyword evidence="1" id="KW-0853">WD repeat</keyword>
<organism evidence="4 5">
    <name type="scientific">Oryza sativa subsp. indica</name>
    <name type="common">Rice</name>
    <dbReference type="NCBI Taxonomy" id="39946"/>
    <lineage>
        <taxon>Eukaryota</taxon>
        <taxon>Viridiplantae</taxon>
        <taxon>Streptophyta</taxon>
        <taxon>Embryophyta</taxon>
        <taxon>Tracheophyta</taxon>
        <taxon>Spermatophyta</taxon>
        <taxon>Magnoliopsida</taxon>
        <taxon>Liliopsida</taxon>
        <taxon>Poales</taxon>
        <taxon>Poaceae</taxon>
        <taxon>BOP clade</taxon>
        <taxon>Oryzoideae</taxon>
        <taxon>Oryzeae</taxon>
        <taxon>Oryzinae</taxon>
        <taxon>Oryza</taxon>
        <taxon>Oryza sativa</taxon>
    </lineage>
</organism>
<evidence type="ECO:0000256" key="2">
    <source>
        <dbReference type="SAM" id="MobiDB-lite"/>
    </source>
</evidence>
<protein>
    <recommendedName>
        <fullName evidence="3">RAVE complex protein Rav1 C-terminal domain-containing protein</fullName>
    </recommendedName>
</protein>
<dbReference type="Proteomes" id="UP000007015">
    <property type="component" value="Chromosome 1"/>
</dbReference>
<dbReference type="PROSITE" id="PS50082">
    <property type="entry name" value="WD_REPEATS_2"/>
    <property type="match status" value="1"/>
</dbReference>
<feature type="region of interest" description="Disordered" evidence="2">
    <location>
        <begin position="2077"/>
        <end position="2104"/>
    </location>
</feature>
<dbReference type="SUPFAM" id="SSF50969">
    <property type="entry name" value="YVTN repeat-like/Quinoprotein amine dehydrogenase"/>
    <property type="match status" value="1"/>
</dbReference>
<dbReference type="EMBL" id="CM000126">
    <property type="protein sequence ID" value="EEC70869.1"/>
    <property type="molecule type" value="Genomic_DNA"/>
</dbReference>
<dbReference type="InterPro" id="IPR011044">
    <property type="entry name" value="Quino_amine_DH_bsu"/>
</dbReference>
<evidence type="ECO:0000256" key="1">
    <source>
        <dbReference type="PROSITE-ProRule" id="PRU00221"/>
    </source>
</evidence>
<dbReference type="InterPro" id="IPR001680">
    <property type="entry name" value="WD40_rpt"/>
</dbReference>
<dbReference type="STRING" id="39946.B8AA18"/>
<feature type="compositionally biased region" description="Basic and acidic residues" evidence="2">
    <location>
        <begin position="1705"/>
        <end position="1719"/>
    </location>
</feature>
<dbReference type="InterPro" id="IPR022033">
    <property type="entry name" value="Rav1p_C"/>
</dbReference>
<evidence type="ECO:0000313" key="4">
    <source>
        <dbReference type="EMBL" id="EEC70869.1"/>
    </source>
</evidence>
<dbReference type="InterPro" id="IPR052208">
    <property type="entry name" value="DmX-like/RAVE_component"/>
</dbReference>
<keyword evidence="5" id="KW-1185">Reference proteome</keyword>
<evidence type="ECO:0000313" key="5">
    <source>
        <dbReference type="Proteomes" id="UP000007015"/>
    </source>
</evidence>
<sequence length="2212" mass="240989">MGEPDELPPLPLALHPPHLIPPAPAADPRALSFLPDLGGLPWVAYGAASFLVVSHLPSPPREGSSSGGGGGGDDGPFFRQAIDLRAPVSAVSWCRRGGGELAAAAGSSVSVFQPAPSSSPGSFGWVLRWAINETFAVAAVAWTGSGDGILLAGEGVAMWARAESSWKLAWRCSPQVAQSLASATHFLQGPVATAAAAPSSEGGVPPVLVIVNDAKVGVEKAELVHPKPVSMIQWRPRSLFVSDQSEVRREILMTCCLDGTLRLWSEDEAAKSKKHRVLQRSFSVIAVIEMSNTLNGVLGVDITVKWAIETGSVVSRDEDGNFTLFSGDPGHNQVGKCEWLVSAGPGASVNFWAVHCIDDVSPPRYPRITLWKQVKLQSWTQSASGQQKSIDDSFFVEAVISRGLSSGPPTTCSLLHLLHDNSFIWSRLSSNLSLNSGGHALSDSAKNLSCYSSQTINQHGHNGSIKQVSVHPYSCEIELAVSMDSSRTLHFWSLSTLSTLISTLHAPTYPLWKLLCKFDLCDIQADVEYSCLCWAPSVIQQNRFLVLGSEKGADCFVVSIQNEGDVLSCQKMFTIPFFEGSNAEGPPDSIHTIPLASNCDGPFVNNSFVVVCLWRTSFQVLSWKVVLHLENQNKCGMCLCGFSASSLSTADQGRHGTYLNADMFSAVICKGSSVFPTCLDGEYPTCISATPLNNTVLSLQQHGSGTASCYHIATGYSDGTVKLWKMSFADNPLHTEKESHIWQLVGTFGADRGPITAISLSNCGRIATVGRNVQKNTTSIHIWKAVKLMGDGSFLLEDALTLQGPVVGLDWLSLGDGRFLLAVYLLNELHIYSHKHPSFKNVLHTVNSKEKHLWSCIALSHSPHDIASFLWGPKATGVLVHKNHLALFSSWLVRRANESSTQICDCPAADIHELPCTKHFNEDIFGRFSLSENYSNTMLLQKHSAHCSNDLWNLLDIAAKMSGPLAPYHPRALIQSLYSGQWKRANTVLQHLVQSMQANKISNALLECSFCGKSCHNIPECPLSESFTDMTSNDISNRGLLWGDNQRSTAFSLLSPSNSYPRMEDINTTTSTSQSSEINKLLATNVSISTISDMERTQIVALSDLLGKITDQSHASPYKSLDEAGRRFWVAVQFERLYALRRSEDPSSAEVFHVDSASIAWALQSDCQDDLLNSVLPAEPSWSEMRNLGMGLWYTNVSQLRTRMEKLARLQYLKSKDPKDCALLYIALNRTKVLVGLFKISRDEKDKRLYEFLSRNFQEEKHKSAALKNAYVLMGRHQWELAIAFFLLGGDTSSAISVCAKNLQDEQLAIVICRLLEGSGGPLERNLIANVLLPEAVDKGDHWLSSLLEWMLGNYSQSVNQLLDCHLKSLIEESSIPGDTNVFADPGVGQYCAIIATKSSFRNCVGEAQSANLSKLSLAMASCALNRCGLPLEALEYLCNSGIEGKDNTSLDGGDKKIVYGILNPFHASSNWLSASVVSDVESNLKITMASKYLSRMLRNQSLCSRCSLPLTKDKVLKEFNSNHVNELSRDVKAALQVFDKKFSLQVADIAEKFLTEFVEKERIELETSASDVEFKDLISSVVAKFLMGSLHFVSSLLVKLHASFFREKVLKKSNSSVLFWLSQPRSNNNSHEQFSSIFQLANSENIEVFFDTLWEISAHPVDICTAFVDEEVNCFPLNSISLTRSWKAMTEATLVESENNFAQRSEENRDNFSSKNDEKIQRSIDNTPYGVEVTLEPKRKGLIADFERPRELVRRNGELLEAICLNSINEQQGAIATNRKSIYGQDADWPLDGWAGCESTPTSTSFSPSVGLGRRKGSHLSSGGPTISLGSLAKPGRDLTGGGAFGIPGYAGIGASGFGWGEPDEFEDFVDPPATLENIHSRALSRHPSLPLLLVGSSNTHVYLWEFGKDSAMATYGVLPAANIPPPYALASISAVQFDYYGQRAPNLYQSILMDHRDVAFLTASGSVLAAAGSSSNGANVVIWDTLVPPSTCQTSIMCHEGVAIFTAIIPPMPLVYNLGDMAEADHGLNLSGGVRSLSVFDRNIGCGSISPLIVTGGKSGDVTLHDFRFISTGKTKHHRSSNEHDVKASSTSMHDTKSGTSNGVSNSGMIWHIPKAHTGSVSSVSTIPNTSLFLTGSKDGDVKLWDAKSSQLVFHWQKLHERHTFFQPTSRGFGGVVRAAVTDIQVLPNGFVSCGGDGSVKLVQIVPLIN</sequence>
<dbReference type="Gene3D" id="2.130.10.10">
    <property type="entry name" value="YVTN repeat-like/Quinoprotein amine dehydrogenase"/>
    <property type="match status" value="3"/>
</dbReference>
<dbReference type="InterPro" id="IPR015943">
    <property type="entry name" value="WD40/YVTN_repeat-like_dom_sf"/>
</dbReference>
<dbReference type="PANTHER" id="PTHR13950:SF9">
    <property type="entry name" value="RABCONNECTIN-3A"/>
    <property type="match status" value="1"/>
</dbReference>